<comment type="caution">
    <text evidence="1">The sequence shown here is derived from an EMBL/GenBank/DDBJ whole genome shotgun (WGS) entry which is preliminary data.</text>
</comment>
<organism evidence="1 2">
    <name type="scientific">Paralvinella palmiformis</name>
    <dbReference type="NCBI Taxonomy" id="53620"/>
    <lineage>
        <taxon>Eukaryota</taxon>
        <taxon>Metazoa</taxon>
        <taxon>Spiralia</taxon>
        <taxon>Lophotrochozoa</taxon>
        <taxon>Annelida</taxon>
        <taxon>Polychaeta</taxon>
        <taxon>Sedentaria</taxon>
        <taxon>Canalipalpata</taxon>
        <taxon>Terebellida</taxon>
        <taxon>Terebelliformia</taxon>
        <taxon>Alvinellidae</taxon>
        <taxon>Paralvinella</taxon>
    </lineage>
</organism>
<dbReference type="PANTHER" id="PTHR15453:SF8">
    <property type="entry name" value="TUMOR SUPPRESSOR CANDIDATE 2"/>
    <property type="match status" value="1"/>
</dbReference>
<dbReference type="InterPro" id="IPR029393">
    <property type="entry name" value="FUS1"/>
</dbReference>
<gene>
    <name evidence="1" type="ORF">LSH36_178g03000</name>
</gene>
<evidence type="ECO:0000313" key="2">
    <source>
        <dbReference type="Proteomes" id="UP001208570"/>
    </source>
</evidence>
<evidence type="ECO:0000313" key="1">
    <source>
        <dbReference type="EMBL" id="KAK2158039.1"/>
    </source>
</evidence>
<dbReference type="Pfam" id="PF15000">
    <property type="entry name" value="TUSC2"/>
    <property type="match status" value="1"/>
</dbReference>
<dbReference type="AlphaFoldDB" id="A0AAD9JRX0"/>
<keyword evidence="2" id="KW-1185">Reference proteome</keyword>
<feature type="non-terminal residue" evidence="1">
    <location>
        <position position="88"/>
    </location>
</feature>
<dbReference type="EMBL" id="JAODUP010000178">
    <property type="protein sequence ID" value="KAK2158039.1"/>
    <property type="molecule type" value="Genomic_DNA"/>
</dbReference>
<proteinExistence type="predicted"/>
<reference evidence="1" key="1">
    <citation type="journal article" date="2023" name="Mol. Biol. Evol.">
        <title>Third-Generation Sequencing Reveals the Adaptive Role of the Epigenome in Three Deep-Sea Polychaetes.</title>
        <authorList>
            <person name="Perez M."/>
            <person name="Aroh O."/>
            <person name="Sun Y."/>
            <person name="Lan Y."/>
            <person name="Juniper S.K."/>
            <person name="Young C.R."/>
            <person name="Angers B."/>
            <person name="Qian P.Y."/>
        </authorList>
    </citation>
    <scope>NUCLEOTIDE SEQUENCE</scope>
    <source>
        <strain evidence="1">P08H-3</strain>
    </source>
</reference>
<dbReference type="PANTHER" id="PTHR15453">
    <property type="entry name" value="TUMOR SUPPRESSOR CANDIDATE 2"/>
    <property type="match status" value="1"/>
</dbReference>
<name>A0AAD9JRX0_9ANNE</name>
<protein>
    <submittedName>
        <fullName evidence="1">Uncharacterized protein</fullName>
    </submittedName>
</protein>
<dbReference type="GO" id="GO:0051881">
    <property type="term" value="P:regulation of mitochondrial membrane potential"/>
    <property type="evidence" value="ECO:0007669"/>
    <property type="project" value="TreeGrafter"/>
</dbReference>
<dbReference type="Proteomes" id="UP001208570">
    <property type="component" value="Unassembled WGS sequence"/>
</dbReference>
<dbReference type="GO" id="GO:0005739">
    <property type="term" value="C:mitochondrion"/>
    <property type="evidence" value="ECO:0007669"/>
    <property type="project" value="TreeGrafter"/>
</dbReference>
<sequence>MGQITSNIVWKFISPFVGTKSSHSDNNSDPFKEAVTPFVFMRKGSLYCDEDGHMAHEFYEEVEDRKSRKRIMQRKRVNLTPEVNIYSK</sequence>
<accession>A0AAD9JRX0</accession>